<evidence type="ECO:0000313" key="14">
    <source>
        <dbReference type="Proteomes" id="UP001159363"/>
    </source>
</evidence>
<keyword evidence="5" id="KW-0349">Heme</keyword>
<keyword evidence="11" id="KW-0503">Monooxygenase</keyword>
<keyword evidence="6" id="KW-0479">Metal-binding</keyword>
<dbReference type="PANTHER" id="PTHR24292:SF54">
    <property type="entry name" value="CYP9F3-RELATED"/>
    <property type="match status" value="1"/>
</dbReference>
<dbReference type="InterPro" id="IPR001128">
    <property type="entry name" value="Cyt_P450"/>
</dbReference>
<gene>
    <name evidence="13" type="ORF">PR048_019382</name>
</gene>
<dbReference type="Pfam" id="PF00067">
    <property type="entry name" value="p450"/>
    <property type="match status" value="1"/>
</dbReference>
<proteinExistence type="inferred from homology"/>
<dbReference type="InterPro" id="IPR050476">
    <property type="entry name" value="Insect_CytP450_Detox"/>
</dbReference>
<accession>A0ABQ9H3N5</accession>
<evidence type="ECO:0008006" key="15">
    <source>
        <dbReference type="Google" id="ProtNLM"/>
    </source>
</evidence>
<evidence type="ECO:0000256" key="1">
    <source>
        <dbReference type="ARBA" id="ARBA00001971"/>
    </source>
</evidence>
<name>A0ABQ9H3N5_9NEOP</name>
<keyword evidence="10" id="KW-0408">Iron</keyword>
<comment type="similarity">
    <text evidence="4">Belongs to the cytochrome P450 family.</text>
</comment>
<comment type="subcellular location">
    <subcellularLocation>
        <location evidence="3">Endoplasmic reticulum membrane</location>
        <topology evidence="3">Peripheral membrane protein</topology>
    </subcellularLocation>
    <subcellularLocation>
        <location evidence="2">Microsome membrane</location>
        <topology evidence="2">Peripheral membrane protein</topology>
    </subcellularLocation>
</comment>
<protein>
    <recommendedName>
        <fullName evidence="15">Cytochrome P450</fullName>
    </recommendedName>
</protein>
<keyword evidence="8" id="KW-0492">Microsome</keyword>
<dbReference type="Gene3D" id="1.10.630.10">
    <property type="entry name" value="Cytochrome P450"/>
    <property type="match status" value="1"/>
</dbReference>
<organism evidence="13 14">
    <name type="scientific">Dryococelus australis</name>
    <dbReference type="NCBI Taxonomy" id="614101"/>
    <lineage>
        <taxon>Eukaryota</taxon>
        <taxon>Metazoa</taxon>
        <taxon>Ecdysozoa</taxon>
        <taxon>Arthropoda</taxon>
        <taxon>Hexapoda</taxon>
        <taxon>Insecta</taxon>
        <taxon>Pterygota</taxon>
        <taxon>Neoptera</taxon>
        <taxon>Polyneoptera</taxon>
        <taxon>Phasmatodea</taxon>
        <taxon>Verophasmatodea</taxon>
        <taxon>Anareolatae</taxon>
        <taxon>Phasmatidae</taxon>
        <taxon>Eurycanthinae</taxon>
        <taxon>Dryococelus</taxon>
    </lineage>
</organism>
<evidence type="ECO:0000256" key="2">
    <source>
        <dbReference type="ARBA" id="ARBA00004174"/>
    </source>
</evidence>
<dbReference type="EMBL" id="JARBHB010000007">
    <property type="protein sequence ID" value="KAJ8878796.1"/>
    <property type="molecule type" value="Genomic_DNA"/>
</dbReference>
<evidence type="ECO:0000256" key="9">
    <source>
        <dbReference type="ARBA" id="ARBA00023002"/>
    </source>
</evidence>
<evidence type="ECO:0000313" key="13">
    <source>
        <dbReference type="EMBL" id="KAJ8878796.1"/>
    </source>
</evidence>
<evidence type="ECO:0000256" key="3">
    <source>
        <dbReference type="ARBA" id="ARBA00004406"/>
    </source>
</evidence>
<evidence type="ECO:0000256" key="8">
    <source>
        <dbReference type="ARBA" id="ARBA00022848"/>
    </source>
</evidence>
<dbReference type="InterPro" id="IPR036396">
    <property type="entry name" value="Cyt_P450_sf"/>
</dbReference>
<keyword evidence="7" id="KW-0256">Endoplasmic reticulum</keyword>
<keyword evidence="14" id="KW-1185">Reference proteome</keyword>
<dbReference type="Proteomes" id="UP001159363">
    <property type="component" value="Chromosome 6"/>
</dbReference>
<keyword evidence="12" id="KW-0472">Membrane</keyword>
<comment type="cofactor">
    <cofactor evidence="1">
        <name>heme</name>
        <dbReference type="ChEBI" id="CHEBI:30413"/>
    </cofactor>
</comment>
<comment type="caution">
    <text evidence="13">The sequence shown here is derived from an EMBL/GenBank/DDBJ whole genome shotgun (WGS) entry which is preliminary data.</text>
</comment>
<evidence type="ECO:0000256" key="6">
    <source>
        <dbReference type="ARBA" id="ARBA00022723"/>
    </source>
</evidence>
<evidence type="ECO:0000256" key="12">
    <source>
        <dbReference type="ARBA" id="ARBA00023136"/>
    </source>
</evidence>
<reference evidence="13 14" key="1">
    <citation type="submission" date="2023-02" db="EMBL/GenBank/DDBJ databases">
        <title>LHISI_Scaffold_Assembly.</title>
        <authorList>
            <person name="Stuart O.P."/>
            <person name="Cleave R."/>
            <person name="Magrath M.J.L."/>
            <person name="Mikheyev A.S."/>
        </authorList>
    </citation>
    <scope>NUCLEOTIDE SEQUENCE [LARGE SCALE GENOMIC DNA]</scope>
    <source>
        <strain evidence="13">Daus_M_001</strain>
        <tissue evidence="13">Leg muscle</tissue>
    </source>
</reference>
<evidence type="ECO:0000256" key="5">
    <source>
        <dbReference type="ARBA" id="ARBA00022617"/>
    </source>
</evidence>
<dbReference type="PANTHER" id="PTHR24292">
    <property type="entry name" value="CYTOCHROME P450"/>
    <property type="match status" value="1"/>
</dbReference>
<evidence type="ECO:0000256" key="10">
    <source>
        <dbReference type="ARBA" id="ARBA00023004"/>
    </source>
</evidence>
<sequence>MDIPELEDDDIVAQAYVLVAGGFETTSNALTVTLYELAMNPVIQDRLRREIVDVLEKHDDKITYDAIAEMSYLDMVIAGEISSHVHSWFSCVRLFGSIIRTPEW</sequence>
<dbReference type="SUPFAM" id="SSF48264">
    <property type="entry name" value="Cytochrome P450"/>
    <property type="match status" value="1"/>
</dbReference>
<evidence type="ECO:0000256" key="4">
    <source>
        <dbReference type="ARBA" id="ARBA00010617"/>
    </source>
</evidence>
<keyword evidence="9" id="KW-0560">Oxidoreductase</keyword>
<evidence type="ECO:0000256" key="11">
    <source>
        <dbReference type="ARBA" id="ARBA00023033"/>
    </source>
</evidence>
<evidence type="ECO:0000256" key="7">
    <source>
        <dbReference type="ARBA" id="ARBA00022824"/>
    </source>
</evidence>